<evidence type="ECO:0000313" key="2">
    <source>
        <dbReference type="Proteomes" id="UP000035057"/>
    </source>
</evidence>
<dbReference type="EMBL" id="ANIE01000005">
    <property type="protein sequence ID" value="KEF31410.1"/>
    <property type="molecule type" value="Genomic_DNA"/>
</dbReference>
<name>A0A072NE86_9GAMM</name>
<dbReference type="AlphaFoldDB" id="A0A072NE86"/>
<accession>A0A072NE86</accession>
<sequence length="64" mass="7078">MIQNRTATVNPLPSSILHNGADVRSQYTRAAAAQVGQFISRKLRSWNRKAETVAQDLTQMQGGH</sequence>
<organism evidence="1 2">
    <name type="scientific">Marinobacter nitratireducens</name>
    <dbReference type="NCBI Taxonomy" id="1137280"/>
    <lineage>
        <taxon>Bacteria</taxon>
        <taxon>Pseudomonadati</taxon>
        <taxon>Pseudomonadota</taxon>
        <taxon>Gammaproteobacteria</taxon>
        <taxon>Pseudomonadales</taxon>
        <taxon>Marinobacteraceae</taxon>
        <taxon>Marinobacter</taxon>
    </lineage>
</organism>
<protein>
    <submittedName>
        <fullName evidence="1">Uncharacterized protein</fullName>
    </submittedName>
</protein>
<evidence type="ECO:0000313" key="1">
    <source>
        <dbReference type="EMBL" id="KEF31410.1"/>
    </source>
</evidence>
<proteinExistence type="predicted"/>
<keyword evidence="2" id="KW-1185">Reference proteome</keyword>
<reference evidence="1 2" key="1">
    <citation type="submission" date="2012-12" db="EMBL/GenBank/DDBJ databases">
        <title>Genome assembly of Marinobacter sp. AK21.</title>
        <authorList>
            <person name="Khatri I."/>
            <person name="Kumar R."/>
            <person name="Vaidya B."/>
            <person name="Subramanian S."/>
            <person name="Pinnaka A."/>
        </authorList>
    </citation>
    <scope>NUCLEOTIDE SEQUENCE [LARGE SCALE GENOMIC DNA]</scope>
    <source>
        <strain evidence="1 2">AK21</strain>
    </source>
</reference>
<comment type="caution">
    <text evidence="1">The sequence shown here is derived from an EMBL/GenBank/DDBJ whole genome shotgun (WGS) entry which is preliminary data.</text>
</comment>
<dbReference type="OrthoDB" id="6371013at2"/>
<dbReference type="Proteomes" id="UP000035057">
    <property type="component" value="Unassembled WGS sequence"/>
</dbReference>
<gene>
    <name evidence="1" type="ORF">D777_01759</name>
</gene>
<dbReference type="RefSeq" id="WP_036130310.1">
    <property type="nucleotide sequence ID" value="NZ_ANIE01000005.1"/>
</dbReference>
<dbReference type="PATRIC" id="fig|1137280.3.peg.1575"/>